<keyword evidence="7" id="KW-1185">Reference proteome</keyword>
<accession>A0AB34HT93</accession>
<organism evidence="6 7">
    <name type="scientific">Eschrichtius robustus</name>
    <name type="common">California gray whale</name>
    <name type="synonym">Eschrichtius gibbosus</name>
    <dbReference type="NCBI Taxonomy" id="9764"/>
    <lineage>
        <taxon>Eukaryota</taxon>
        <taxon>Metazoa</taxon>
        <taxon>Chordata</taxon>
        <taxon>Craniata</taxon>
        <taxon>Vertebrata</taxon>
        <taxon>Euteleostomi</taxon>
        <taxon>Mammalia</taxon>
        <taxon>Eutheria</taxon>
        <taxon>Laurasiatheria</taxon>
        <taxon>Artiodactyla</taxon>
        <taxon>Whippomorpha</taxon>
        <taxon>Cetacea</taxon>
        <taxon>Mysticeti</taxon>
        <taxon>Eschrichtiidae</taxon>
        <taxon>Eschrichtius</taxon>
    </lineage>
</organism>
<keyword evidence="2" id="KW-0963">Cytoplasm</keyword>
<evidence type="ECO:0000256" key="4">
    <source>
        <dbReference type="ARBA" id="ARBA00038123"/>
    </source>
</evidence>
<name>A0AB34HT93_ESCRO</name>
<evidence type="ECO:0000256" key="5">
    <source>
        <dbReference type="SAM" id="Coils"/>
    </source>
</evidence>
<evidence type="ECO:0000313" key="7">
    <source>
        <dbReference type="Proteomes" id="UP001159641"/>
    </source>
</evidence>
<dbReference type="AlphaFoldDB" id="A0AB34HT93"/>
<dbReference type="EMBL" id="JAIQCJ010000577">
    <property type="protein sequence ID" value="KAJ8795408.1"/>
    <property type="molecule type" value="Genomic_DNA"/>
</dbReference>
<evidence type="ECO:0000256" key="1">
    <source>
        <dbReference type="ARBA" id="ARBA00004114"/>
    </source>
</evidence>
<evidence type="ECO:0000256" key="3">
    <source>
        <dbReference type="ARBA" id="ARBA00023212"/>
    </source>
</evidence>
<gene>
    <name evidence="6" type="ORF">J1605_018423</name>
</gene>
<sequence>MNKTSLEDKMTTAAERKYINIRKRLDQLGYRQTLTVECLPLVEKLFSDLVHTTESLRKSKLSAVKAEKESANFDFVLEPYKLENARLSKENNELYLELMKLREQSGQHIKGGKKRSIAFRRQRMQIDEPVPPSEVSSYPVPQPDDPYIADLLQVADNRIQELQQEVYQLQEKLAVMESGLRDYNKQIELREREIERLSVALDGGRSPDILSLETRNKANEKLIAHLNIQVDFLQQANKDLEKHIQELMETKETVTTEVVNLSNKNEKLCQELTEIDQLAQQLERHKEEVLETADKELEEAKKEIKQKLSEMRNLEETMGKLQLELNLCHKEKERLSDELLIKSDLETVVHQLEQEKQRLNKKIESFAVTGKI</sequence>
<protein>
    <recommendedName>
        <fullName evidence="8">Centrosomal protein</fullName>
    </recommendedName>
</protein>
<dbReference type="PANTHER" id="PTHR20544:SF0">
    <property type="entry name" value="NUCLEOPROTEIN TPR_MLP1 DOMAIN-CONTAINING PROTEIN"/>
    <property type="match status" value="1"/>
</dbReference>
<dbReference type="PANTHER" id="PTHR20544">
    <property type="entry name" value="CENTROSOMAL PROTEIN CEP135"/>
    <property type="match status" value="1"/>
</dbReference>
<reference evidence="6 7" key="1">
    <citation type="submission" date="2022-11" db="EMBL/GenBank/DDBJ databases">
        <title>Whole genome sequence of Eschrichtius robustus ER-17-0199.</title>
        <authorList>
            <person name="Bruniche-Olsen A."/>
            <person name="Black A.N."/>
            <person name="Fields C.J."/>
            <person name="Walden K."/>
            <person name="Dewoody J.A."/>
        </authorList>
    </citation>
    <scope>NUCLEOTIDE SEQUENCE [LARGE SCALE GENOMIC DNA]</scope>
    <source>
        <strain evidence="6">ER-17-0199</strain>
        <tissue evidence="6">Blubber</tissue>
    </source>
</reference>
<evidence type="ECO:0000313" key="6">
    <source>
        <dbReference type="EMBL" id="KAJ8795408.1"/>
    </source>
</evidence>
<keyword evidence="3" id="KW-0206">Cytoskeleton</keyword>
<evidence type="ECO:0000256" key="2">
    <source>
        <dbReference type="ARBA" id="ARBA00022490"/>
    </source>
</evidence>
<comment type="caution">
    <text evidence="6">The sequence shown here is derived from an EMBL/GenBank/DDBJ whole genome shotgun (WGS) entry which is preliminary data.</text>
</comment>
<dbReference type="InterPro" id="IPR051877">
    <property type="entry name" value="Centriole_BasalBody_StrucProt"/>
</dbReference>
<keyword evidence="5" id="KW-0175">Coiled coil</keyword>
<comment type="subcellular location">
    <subcellularLocation>
        <location evidence="1">Cytoplasm</location>
        <location evidence="1">Cytoskeleton</location>
        <location evidence="1">Microtubule organizing center</location>
        <location evidence="1">Centrosome</location>
        <location evidence="1">Centriole</location>
    </subcellularLocation>
</comment>
<dbReference type="GO" id="GO:0005814">
    <property type="term" value="C:centriole"/>
    <property type="evidence" value="ECO:0007669"/>
    <property type="project" value="UniProtKB-SubCell"/>
</dbReference>
<evidence type="ECO:0008006" key="8">
    <source>
        <dbReference type="Google" id="ProtNLM"/>
    </source>
</evidence>
<feature type="coiled-coil region" evidence="5">
    <location>
        <begin position="152"/>
        <end position="369"/>
    </location>
</feature>
<proteinExistence type="inferred from homology"/>
<dbReference type="Proteomes" id="UP001159641">
    <property type="component" value="Unassembled WGS sequence"/>
</dbReference>
<comment type="similarity">
    <text evidence="4">Belongs to the CEP135/TSGA10 family.</text>
</comment>